<organism evidence="2 3">
    <name type="scientific">Pyrococcus horikoshii (strain ATCC 700860 / DSM 12428 / JCM 9974 / NBRC 100139 / OT-3)</name>
    <dbReference type="NCBI Taxonomy" id="70601"/>
    <lineage>
        <taxon>Archaea</taxon>
        <taxon>Methanobacteriati</taxon>
        <taxon>Methanobacteriota</taxon>
        <taxon>Thermococci</taxon>
        <taxon>Thermococcales</taxon>
        <taxon>Thermococcaceae</taxon>
        <taxon>Pyrococcus</taxon>
    </lineage>
</organism>
<feature type="region of interest" description="Disordered" evidence="1">
    <location>
        <begin position="147"/>
        <end position="170"/>
    </location>
</feature>
<gene>
    <name evidence="2" type="ordered locus">PH1206</name>
</gene>
<proteinExistence type="predicted"/>
<keyword evidence="3" id="KW-1185">Reference proteome</keyword>
<dbReference type="AlphaFoldDB" id="O58978"/>
<evidence type="ECO:0000313" key="2">
    <source>
        <dbReference type="EMBL" id="BAA30306.1"/>
    </source>
</evidence>
<accession>O58978</accession>
<protein>
    <submittedName>
        <fullName evidence="2">Uncharacterized protein</fullName>
    </submittedName>
</protein>
<dbReference type="EMBL" id="BA000001">
    <property type="protein sequence ID" value="BAA30306.1"/>
    <property type="molecule type" value="Genomic_DNA"/>
</dbReference>
<dbReference type="KEGG" id="pho:PH1206"/>
<dbReference type="Proteomes" id="UP000000752">
    <property type="component" value="Chromosome"/>
</dbReference>
<name>O58978_PYRHO</name>
<sequence>MKAEIRAIAIAITYILTATKAALFGKNVPARKVITVILATQGINGLISIVKILSFSSSSILVAITAGTLQPNAKTIGIIAFPGSLNTLKYLSITAATLARYPLSSNIDIPTKRRNTRGKKLRTVPTPPIIPSTTKPLMVSFAILSPSHSPKDEKASSKSSCKGPPTANTN</sequence>
<evidence type="ECO:0000313" key="3">
    <source>
        <dbReference type="Proteomes" id="UP000000752"/>
    </source>
</evidence>
<dbReference type="PIR" id="H71063">
    <property type="entry name" value="H71063"/>
</dbReference>
<dbReference type="EnsemblBacteria" id="BAA30306">
    <property type="protein sequence ID" value="BAA30306"/>
    <property type="gene ID" value="BAA30306"/>
</dbReference>
<reference evidence="2 3" key="1">
    <citation type="journal article" date="1998" name="DNA Res.">
        <title>Complete sequence and gene organization of the genome of a hyper-thermophilic archaebacterium, Pyrococcus horikoshii OT3.</title>
        <authorList>
            <person name="Kawarabayasi Y."/>
            <person name="Sawada M."/>
            <person name="Horikawa H."/>
            <person name="Haikawa Y."/>
            <person name="Hino Y."/>
            <person name="Yamamoto S."/>
            <person name="Sekine M."/>
            <person name="Baba S."/>
            <person name="Kosugi H."/>
            <person name="Hosoyama A."/>
            <person name="Nagai Y."/>
            <person name="Sakai M."/>
            <person name="Ogura K."/>
            <person name="Otuka R."/>
            <person name="Nakazawa H."/>
            <person name="Takamiya M."/>
            <person name="Ohfuku Y."/>
            <person name="Funahashi T."/>
            <person name="Tanaka T."/>
            <person name="Kudoh Y."/>
            <person name="Yamazaki J."/>
            <person name="Kushida N."/>
            <person name="Oguchi A."/>
            <person name="Aoki K."/>
            <person name="Nakamura Y."/>
            <person name="Robb T.F."/>
            <person name="Horikoshi K."/>
            <person name="Masuchi Y."/>
            <person name="Shizuya H."/>
            <person name="Kikuchi H."/>
        </authorList>
    </citation>
    <scope>NUCLEOTIDE SEQUENCE [LARGE SCALE GENOMIC DNA]</scope>
    <source>
        <strain evidence="3">ATCC 700860 / DSM 12428 / JCM 9974 / NBRC 100139 / OT-3</strain>
    </source>
</reference>
<evidence type="ECO:0000256" key="1">
    <source>
        <dbReference type="SAM" id="MobiDB-lite"/>
    </source>
</evidence>